<dbReference type="Gene3D" id="3.40.30.10">
    <property type="entry name" value="Glutaredoxin"/>
    <property type="match status" value="1"/>
</dbReference>
<proteinExistence type="predicted"/>
<dbReference type="PROSITE" id="PS51352">
    <property type="entry name" value="THIOREDOXIN_2"/>
    <property type="match status" value="1"/>
</dbReference>
<dbReference type="AlphaFoldDB" id="A0AA49GNW2"/>
<dbReference type="EMBL" id="CP120682">
    <property type="protein sequence ID" value="WKN38272.1"/>
    <property type="molecule type" value="Genomic_DNA"/>
</dbReference>
<dbReference type="SUPFAM" id="SSF52833">
    <property type="entry name" value="Thioredoxin-like"/>
    <property type="match status" value="1"/>
</dbReference>
<dbReference type="PANTHER" id="PTHR43640:SF1">
    <property type="entry name" value="THIOREDOXIN-DEPENDENT PEROXIREDOXIN"/>
    <property type="match status" value="1"/>
</dbReference>
<dbReference type="InterPro" id="IPR013766">
    <property type="entry name" value="Thioredoxin_domain"/>
</dbReference>
<dbReference type="Pfam" id="PF00578">
    <property type="entry name" value="AhpC-TSA"/>
    <property type="match status" value="1"/>
</dbReference>
<dbReference type="PANTHER" id="PTHR43640">
    <property type="entry name" value="OS07G0260300 PROTEIN"/>
    <property type="match status" value="1"/>
</dbReference>
<evidence type="ECO:0000259" key="1">
    <source>
        <dbReference type="PROSITE" id="PS51352"/>
    </source>
</evidence>
<gene>
    <name evidence="2" type="ORF">K4G66_06100</name>
</gene>
<name>A0AA49GNW2_9BACT</name>
<dbReference type="InterPro" id="IPR000866">
    <property type="entry name" value="AhpC/TSA"/>
</dbReference>
<feature type="domain" description="Thioredoxin" evidence="1">
    <location>
        <begin position="14"/>
        <end position="174"/>
    </location>
</feature>
<dbReference type="InterPro" id="IPR047262">
    <property type="entry name" value="PRX-like1"/>
</dbReference>
<dbReference type="InterPro" id="IPR036249">
    <property type="entry name" value="Thioredoxin-like_sf"/>
</dbReference>
<dbReference type="GO" id="GO:0016209">
    <property type="term" value="F:antioxidant activity"/>
    <property type="evidence" value="ECO:0007669"/>
    <property type="project" value="InterPro"/>
</dbReference>
<evidence type="ECO:0000313" key="2">
    <source>
        <dbReference type="EMBL" id="WKN38272.1"/>
    </source>
</evidence>
<accession>A0AA49GNW2</accession>
<sequence>MHYALAIMIGFLGLTQGLPLQAQELHWPADTFQTYTHQPFTLQQIREHPATVVLFLDPDCPVTQKYGATLRQLYQKWQKEDVDVVAVYPVVGIDSTAVAEFATAYHYDFTHVLDPKLRLARHLQARITPEAYVLDSLGQVRYRGAIDNWFYELGRYRRVITEHYVEDVLAAYLTGEPIPVAETEAIGCFIGTGVVEEHHHKP</sequence>
<protein>
    <submittedName>
        <fullName evidence="2">Redoxin domain-containing protein</fullName>
    </submittedName>
</protein>
<reference evidence="2" key="1">
    <citation type="journal article" date="2023" name="Comput. Struct. Biotechnol. J.">
        <title>Discovery of a novel marine Bacteroidetes with a rich repertoire of carbohydrate-active enzymes.</title>
        <authorList>
            <person name="Chen B."/>
            <person name="Liu G."/>
            <person name="Chen Q."/>
            <person name="Wang H."/>
            <person name="Liu L."/>
            <person name="Tang K."/>
        </authorList>
    </citation>
    <scope>NUCLEOTIDE SEQUENCE</scope>
    <source>
        <strain evidence="2">TK19036</strain>
    </source>
</reference>
<dbReference type="GO" id="GO:0016491">
    <property type="term" value="F:oxidoreductase activity"/>
    <property type="evidence" value="ECO:0007669"/>
    <property type="project" value="InterPro"/>
</dbReference>
<organism evidence="2">
    <name type="scientific">Roseihalotalea indica</name>
    <dbReference type="NCBI Taxonomy" id="2867963"/>
    <lineage>
        <taxon>Bacteria</taxon>
        <taxon>Pseudomonadati</taxon>
        <taxon>Bacteroidota</taxon>
        <taxon>Cytophagia</taxon>
        <taxon>Cytophagales</taxon>
        <taxon>Catalimonadaceae</taxon>
        <taxon>Roseihalotalea</taxon>
    </lineage>
</organism>
<reference evidence="2" key="2">
    <citation type="journal article" date="2024" name="Antonie Van Leeuwenhoek">
        <title>Roseihalotalea indica gen. nov., sp. nov., a halophilic Bacteroidetes from mesopelagic Southwest Indian Ocean with higher carbohydrate metabolic potential.</title>
        <authorList>
            <person name="Chen B."/>
            <person name="Zhang M."/>
            <person name="Lin D."/>
            <person name="Ye J."/>
            <person name="Tang K."/>
        </authorList>
    </citation>
    <scope>NUCLEOTIDE SEQUENCE</scope>
    <source>
        <strain evidence="2">TK19036</strain>
    </source>
</reference>